<dbReference type="PROSITE" id="PS50158">
    <property type="entry name" value="ZF_CCHC"/>
    <property type="match status" value="1"/>
</dbReference>
<dbReference type="Pfam" id="PF00077">
    <property type="entry name" value="RVP"/>
    <property type="match status" value="1"/>
</dbReference>
<dbReference type="InterPro" id="IPR001969">
    <property type="entry name" value="Aspartic_peptidase_AS"/>
</dbReference>
<reference evidence="6" key="1">
    <citation type="submission" date="2013-05" db="EMBL/GenBank/DDBJ databases">
        <authorList>
            <person name="Yim A.K.Y."/>
            <person name="Chan T.F."/>
            <person name="Ji K.M."/>
            <person name="Liu X.Y."/>
            <person name="Zhou J.W."/>
            <person name="Li R.Q."/>
            <person name="Yang K.Y."/>
            <person name="Li J."/>
            <person name="Li M."/>
            <person name="Law P.T.W."/>
            <person name="Wu Y.L."/>
            <person name="Cai Z.L."/>
            <person name="Qin H."/>
            <person name="Bao Y."/>
            <person name="Leung R.K.K."/>
            <person name="Ng P.K.S."/>
            <person name="Zou J."/>
            <person name="Zhong X.J."/>
            <person name="Ran P.X."/>
            <person name="Zhong N.S."/>
            <person name="Liu Z.G."/>
            <person name="Tsui S.K.W."/>
        </authorList>
    </citation>
    <scope>NUCLEOTIDE SEQUENCE</scope>
    <source>
        <strain evidence="6">Derf</strain>
        <tissue evidence="6">Whole organism</tissue>
    </source>
</reference>
<dbReference type="InterPro" id="IPR001995">
    <property type="entry name" value="Peptidase_A2_cat"/>
</dbReference>
<evidence type="ECO:0000256" key="1">
    <source>
        <dbReference type="ARBA" id="ARBA00022801"/>
    </source>
</evidence>
<dbReference type="InterPro" id="IPR001878">
    <property type="entry name" value="Znf_CCHC"/>
</dbReference>
<reference evidence="6" key="2">
    <citation type="journal article" date="2022" name="Res Sq">
        <title>Comparative Genomics Reveals Insights into the Divergent Evolution of Astigmatic Mites and Household Pest Adaptations.</title>
        <authorList>
            <person name="Xiong Q."/>
            <person name="Wan A.T.-Y."/>
            <person name="Liu X.-Y."/>
            <person name="Fung C.S.-H."/>
            <person name="Xiao X."/>
            <person name="Malainual N."/>
            <person name="Hou J."/>
            <person name="Wang L."/>
            <person name="Wang M."/>
            <person name="Yang K."/>
            <person name="Cui Y."/>
            <person name="Leung E."/>
            <person name="Nong W."/>
            <person name="Shin S.-K."/>
            <person name="Au S."/>
            <person name="Jeong K.Y."/>
            <person name="Chew F.T."/>
            <person name="Hui J."/>
            <person name="Leung T.F."/>
            <person name="Tungtrongchitr A."/>
            <person name="Zhong N."/>
            <person name="Liu Z."/>
            <person name="Tsui S."/>
        </authorList>
    </citation>
    <scope>NUCLEOTIDE SEQUENCE</scope>
    <source>
        <strain evidence="6">Derf</strain>
        <tissue evidence="6">Whole organism</tissue>
    </source>
</reference>
<dbReference type="PROSITE" id="PS00141">
    <property type="entry name" value="ASP_PROTEASE"/>
    <property type="match status" value="1"/>
</dbReference>
<evidence type="ECO:0000259" key="5">
    <source>
        <dbReference type="PROSITE" id="PS50175"/>
    </source>
</evidence>
<accession>A0A922IC77</accession>
<dbReference type="GO" id="GO:0008270">
    <property type="term" value="F:zinc ion binding"/>
    <property type="evidence" value="ECO:0007669"/>
    <property type="project" value="UniProtKB-KW"/>
</dbReference>
<protein>
    <recommendedName>
        <fullName evidence="8">CCHC-type domain-containing protein</fullName>
    </recommendedName>
</protein>
<proteinExistence type="predicted"/>
<name>A0A922IC77_DERFA</name>
<keyword evidence="2" id="KW-0863">Zinc-finger</keyword>
<dbReference type="Proteomes" id="UP000790347">
    <property type="component" value="Unassembled WGS sequence"/>
</dbReference>
<dbReference type="SUPFAM" id="SSF50630">
    <property type="entry name" value="Acid proteases"/>
    <property type="match status" value="1"/>
</dbReference>
<keyword evidence="2" id="KW-0479">Metal-binding</keyword>
<dbReference type="InterPro" id="IPR018061">
    <property type="entry name" value="Retropepsins"/>
</dbReference>
<dbReference type="Gene3D" id="4.10.60.10">
    <property type="entry name" value="Zinc finger, CCHC-type"/>
    <property type="match status" value="1"/>
</dbReference>
<keyword evidence="3" id="KW-0175">Coiled coil</keyword>
<organism evidence="6 7">
    <name type="scientific">Dermatophagoides farinae</name>
    <name type="common">American house dust mite</name>
    <dbReference type="NCBI Taxonomy" id="6954"/>
    <lineage>
        <taxon>Eukaryota</taxon>
        <taxon>Metazoa</taxon>
        <taxon>Ecdysozoa</taxon>
        <taxon>Arthropoda</taxon>
        <taxon>Chelicerata</taxon>
        <taxon>Arachnida</taxon>
        <taxon>Acari</taxon>
        <taxon>Acariformes</taxon>
        <taxon>Sarcoptiformes</taxon>
        <taxon>Astigmata</taxon>
        <taxon>Psoroptidia</taxon>
        <taxon>Analgoidea</taxon>
        <taxon>Pyroglyphidae</taxon>
        <taxon>Dermatophagoidinae</taxon>
        <taxon>Dermatophagoides</taxon>
    </lineage>
</organism>
<evidence type="ECO:0000256" key="2">
    <source>
        <dbReference type="PROSITE-ProRule" id="PRU00047"/>
    </source>
</evidence>
<keyword evidence="7" id="KW-1185">Reference proteome</keyword>
<sequence length="614" mass="69418">MAKSNIDDAKLEVKRFLIHANRPYKNTDFIEESMKKVQEKIEKRDQLIEEINKSIATKREKLNAFKSYLNVTIEELQDCLTRLQAQVDEHRLQSKEYESKCSAEKIWMPRLNGNLRLLGVYAFRVQFWNRFNLACLPITVLKFNLVADAKVVHKRLPTVPKFDGSKPFLWKNFIKTWEIFERCVGEEAAEVIFFNEALSGAALDYVIGLDRRAAIKFLAGIFENKSSVSRWIREDARNLSLVKDELDHSNILGALSKIRSWNNLLPESTVSVVGLSAVLRDKFPVAWLAEISEGEEINIRKLAYILERREFGARPFASIVESSINAINSQQWASSSNGKFGQRKEIRCFSCGKLGHIAKKCWSKNKSRLEGKEVSGEQAVKQVVESEQSVAESLIKPVDNYVFGVNGCYHDQPFIVFAVVDGQKIRMLVDTGAAISILPLRTFPNSLPASKVFKGAFGHKAEAFGPWSRDMVIAGNHFLLEAYSADLNENVGILGRDFLVKYEVSWNAESGELVASLNGQKVVLKQSRVRTKTNSIFAIWTGQDLIDEMEQFRISEDSGRVSEGMASLFQKYEHLFSGVGHYKGVQHFIPLLDDATPVILPDSALKILVKIKDV</sequence>
<dbReference type="GO" id="GO:0004190">
    <property type="term" value="F:aspartic-type endopeptidase activity"/>
    <property type="evidence" value="ECO:0007669"/>
    <property type="project" value="InterPro"/>
</dbReference>
<dbReference type="EMBL" id="ASGP02000001">
    <property type="protein sequence ID" value="KAH9528814.1"/>
    <property type="molecule type" value="Genomic_DNA"/>
</dbReference>
<dbReference type="SUPFAM" id="SSF57756">
    <property type="entry name" value="Retrovirus zinc finger-like domains"/>
    <property type="match status" value="1"/>
</dbReference>
<evidence type="ECO:0000313" key="6">
    <source>
        <dbReference type="EMBL" id="KAH9528814.1"/>
    </source>
</evidence>
<dbReference type="Gene3D" id="2.40.70.10">
    <property type="entry name" value="Acid Proteases"/>
    <property type="match status" value="1"/>
</dbReference>
<feature type="domain" description="CCHC-type" evidence="4">
    <location>
        <begin position="347"/>
        <end position="361"/>
    </location>
</feature>
<dbReference type="GO" id="GO:0006508">
    <property type="term" value="P:proteolysis"/>
    <property type="evidence" value="ECO:0007669"/>
    <property type="project" value="InterPro"/>
</dbReference>
<keyword evidence="2" id="KW-0862">Zinc</keyword>
<evidence type="ECO:0000256" key="3">
    <source>
        <dbReference type="SAM" id="Coils"/>
    </source>
</evidence>
<gene>
    <name evidence="6" type="ORF">DERF_002730</name>
</gene>
<keyword evidence="1" id="KW-0378">Hydrolase</keyword>
<evidence type="ECO:0008006" key="8">
    <source>
        <dbReference type="Google" id="ProtNLM"/>
    </source>
</evidence>
<feature type="domain" description="Peptidase A2" evidence="5">
    <location>
        <begin position="425"/>
        <end position="498"/>
    </location>
</feature>
<dbReference type="InterPro" id="IPR021109">
    <property type="entry name" value="Peptidase_aspartic_dom_sf"/>
</dbReference>
<dbReference type="PROSITE" id="PS50175">
    <property type="entry name" value="ASP_PROT_RETROV"/>
    <property type="match status" value="1"/>
</dbReference>
<feature type="coiled-coil region" evidence="3">
    <location>
        <begin position="30"/>
        <end position="100"/>
    </location>
</feature>
<dbReference type="GO" id="GO:0003676">
    <property type="term" value="F:nucleic acid binding"/>
    <property type="evidence" value="ECO:0007669"/>
    <property type="project" value="InterPro"/>
</dbReference>
<dbReference type="Pfam" id="PF00098">
    <property type="entry name" value="zf-CCHC"/>
    <property type="match status" value="1"/>
</dbReference>
<comment type="caution">
    <text evidence="6">The sequence shown here is derived from an EMBL/GenBank/DDBJ whole genome shotgun (WGS) entry which is preliminary data.</text>
</comment>
<dbReference type="InterPro" id="IPR036875">
    <property type="entry name" value="Znf_CCHC_sf"/>
</dbReference>
<dbReference type="AlphaFoldDB" id="A0A922IC77"/>
<evidence type="ECO:0000259" key="4">
    <source>
        <dbReference type="PROSITE" id="PS50158"/>
    </source>
</evidence>
<dbReference type="SMART" id="SM00343">
    <property type="entry name" value="ZnF_C2HC"/>
    <property type="match status" value="1"/>
</dbReference>
<evidence type="ECO:0000313" key="7">
    <source>
        <dbReference type="Proteomes" id="UP000790347"/>
    </source>
</evidence>
<dbReference type="CDD" id="cd00303">
    <property type="entry name" value="retropepsin_like"/>
    <property type="match status" value="1"/>
</dbReference>